<protein>
    <submittedName>
        <fullName evidence="2">Uncharacterized protein</fullName>
    </submittedName>
</protein>
<evidence type="ECO:0000313" key="2">
    <source>
        <dbReference type="EMBL" id="CAL1384843.1"/>
    </source>
</evidence>
<reference evidence="2 3" key="1">
    <citation type="submission" date="2024-04" db="EMBL/GenBank/DDBJ databases">
        <authorList>
            <person name="Fracassetti M."/>
        </authorList>
    </citation>
    <scope>NUCLEOTIDE SEQUENCE [LARGE SCALE GENOMIC DNA]</scope>
</reference>
<dbReference type="AlphaFoldDB" id="A0AAV2EFW0"/>
<dbReference type="Proteomes" id="UP001497516">
    <property type="component" value="Chromosome 4"/>
</dbReference>
<sequence length="71" mass="8021">MGQPVSRAIIFPCRKRPPDRNSRESLVPRSSLPNLIAPESQRPSSVKSFSLFFSMSMRTLQSDSTIRILSK</sequence>
<evidence type="ECO:0000313" key="3">
    <source>
        <dbReference type="Proteomes" id="UP001497516"/>
    </source>
</evidence>
<feature type="region of interest" description="Disordered" evidence="1">
    <location>
        <begin position="1"/>
        <end position="40"/>
    </location>
</feature>
<proteinExistence type="predicted"/>
<gene>
    <name evidence="2" type="ORF">LTRI10_LOCUS26018</name>
</gene>
<name>A0AAV2EFW0_9ROSI</name>
<keyword evidence="3" id="KW-1185">Reference proteome</keyword>
<dbReference type="EMBL" id="OZ034817">
    <property type="protein sequence ID" value="CAL1384843.1"/>
    <property type="molecule type" value="Genomic_DNA"/>
</dbReference>
<organism evidence="2 3">
    <name type="scientific">Linum trigynum</name>
    <dbReference type="NCBI Taxonomy" id="586398"/>
    <lineage>
        <taxon>Eukaryota</taxon>
        <taxon>Viridiplantae</taxon>
        <taxon>Streptophyta</taxon>
        <taxon>Embryophyta</taxon>
        <taxon>Tracheophyta</taxon>
        <taxon>Spermatophyta</taxon>
        <taxon>Magnoliopsida</taxon>
        <taxon>eudicotyledons</taxon>
        <taxon>Gunneridae</taxon>
        <taxon>Pentapetalae</taxon>
        <taxon>rosids</taxon>
        <taxon>fabids</taxon>
        <taxon>Malpighiales</taxon>
        <taxon>Linaceae</taxon>
        <taxon>Linum</taxon>
    </lineage>
</organism>
<evidence type="ECO:0000256" key="1">
    <source>
        <dbReference type="SAM" id="MobiDB-lite"/>
    </source>
</evidence>
<accession>A0AAV2EFW0</accession>